<dbReference type="SUPFAM" id="SSF51735">
    <property type="entry name" value="NAD(P)-binding Rossmann-fold domains"/>
    <property type="match status" value="1"/>
</dbReference>
<name>A0ABR6V5B0_9PSED</name>
<reference evidence="2 3" key="1">
    <citation type="journal article" date="2020" name="Microorganisms">
        <title>Reliable Identification of Environmental Pseudomonas Isolates Using the rpoD Gene.</title>
        <authorList>
            <consortium name="The Broad Institute Genome Sequencing Platform"/>
            <person name="Girard L."/>
            <person name="Lood C."/>
            <person name="Rokni-Zadeh H."/>
            <person name="van Noort V."/>
            <person name="Lavigne R."/>
            <person name="De Mot R."/>
        </authorList>
    </citation>
    <scope>NUCLEOTIDE SEQUENCE [LARGE SCALE GENOMIC DNA]</scope>
    <source>
        <strain evidence="2 3">RW7P2</strain>
    </source>
</reference>
<dbReference type="PRINTS" id="PR00081">
    <property type="entry name" value="GDHRDH"/>
</dbReference>
<dbReference type="EMBL" id="JABWRS010000005">
    <property type="protein sequence ID" value="MBC3475684.1"/>
    <property type="molecule type" value="Genomic_DNA"/>
</dbReference>
<dbReference type="Pfam" id="PF13561">
    <property type="entry name" value="adh_short_C2"/>
    <property type="match status" value="1"/>
</dbReference>
<organism evidence="2 3">
    <name type="scientific">Pseudomonas taiwanensis</name>
    <dbReference type="NCBI Taxonomy" id="470150"/>
    <lineage>
        <taxon>Bacteria</taxon>
        <taxon>Pseudomonadati</taxon>
        <taxon>Pseudomonadota</taxon>
        <taxon>Gammaproteobacteria</taxon>
        <taxon>Pseudomonadales</taxon>
        <taxon>Pseudomonadaceae</taxon>
        <taxon>Pseudomonas</taxon>
    </lineage>
</organism>
<dbReference type="Gene3D" id="3.40.50.720">
    <property type="entry name" value="NAD(P)-binding Rossmann-like Domain"/>
    <property type="match status" value="1"/>
</dbReference>
<accession>A0ABR6V5B0</accession>
<dbReference type="InterPro" id="IPR036291">
    <property type="entry name" value="NAD(P)-bd_dom_sf"/>
</dbReference>
<protein>
    <submittedName>
        <fullName evidence="2">SDR family oxidoreductase</fullName>
    </submittedName>
</protein>
<evidence type="ECO:0000256" key="1">
    <source>
        <dbReference type="ARBA" id="ARBA00006484"/>
    </source>
</evidence>
<comment type="similarity">
    <text evidence="1">Belongs to the short-chain dehydrogenases/reductases (SDR) family.</text>
</comment>
<dbReference type="RefSeq" id="WP_186598508.1">
    <property type="nucleotide sequence ID" value="NZ_JABWRS010000005.1"/>
</dbReference>
<dbReference type="PANTHER" id="PTHR42879">
    <property type="entry name" value="3-OXOACYL-(ACYL-CARRIER-PROTEIN) REDUCTASE"/>
    <property type="match status" value="1"/>
</dbReference>
<dbReference type="PANTHER" id="PTHR42879:SF6">
    <property type="entry name" value="NADPH-DEPENDENT REDUCTASE BACG"/>
    <property type="match status" value="1"/>
</dbReference>
<keyword evidence="3" id="KW-1185">Reference proteome</keyword>
<dbReference type="InterPro" id="IPR002347">
    <property type="entry name" value="SDR_fam"/>
</dbReference>
<dbReference type="InterPro" id="IPR050259">
    <property type="entry name" value="SDR"/>
</dbReference>
<evidence type="ECO:0000313" key="2">
    <source>
        <dbReference type="EMBL" id="MBC3475684.1"/>
    </source>
</evidence>
<dbReference type="Proteomes" id="UP000628086">
    <property type="component" value="Unassembled WGS sequence"/>
</dbReference>
<gene>
    <name evidence="2" type="ORF">HU747_08720</name>
</gene>
<proteinExistence type="inferred from homology"/>
<sequence length="261" mass="26948">MDMKLEGLRAVIGGGSSGLGLASARALAAEGVQVCLVARDQEKLRQAVEQIREYGGVAVSVVADLYDVDAIQATVAAIHAALGTPHILLLNNGGPPPAAAAAFDAALWRREVEGQLLSSIAMANAFVPQMKAQGFGRVVLIASTSVVEPIPGLAVSNSLRAGLANWAKTLANELAAFGITVNTLLPGSFDTARTRDLLTRAAIESGHTLAALEAEESLQIPMRRYGAPEELGALVAFLSSPLAGYITGVRIAIDGGLCRTA</sequence>
<evidence type="ECO:0000313" key="3">
    <source>
        <dbReference type="Proteomes" id="UP000628086"/>
    </source>
</evidence>
<comment type="caution">
    <text evidence="2">The sequence shown here is derived from an EMBL/GenBank/DDBJ whole genome shotgun (WGS) entry which is preliminary data.</text>
</comment>